<keyword evidence="1" id="KW-0732">Signal</keyword>
<feature type="chain" id="PRO_5042189237" description="Ndc10 domain-containing protein" evidence="1">
    <location>
        <begin position="22"/>
        <end position="166"/>
    </location>
</feature>
<accession>A0AAD4DXX0</accession>
<feature type="domain" description="Ndc10" evidence="2">
    <location>
        <begin position="11"/>
        <end position="91"/>
    </location>
</feature>
<evidence type="ECO:0000313" key="3">
    <source>
        <dbReference type="EMBL" id="KAG1896124.1"/>
    </source>
</evidence>
<dbReference type="Gene3D" id="1.10.443.20">
    <property type="entry name" value="Centromere DNA-binding protein complex CBF3 subunit, domain 2"/>
    <property type="match status" value="1"/>
</dbReference>
<dbReference type="GeneID" id="64662023"/>
<dbReference type="InterPro" id="IPR038279">
    <property type="entry name" value="Ndc10_dom2_sf"/>
</dbReference>
<evidence type="ECO:0000313" key="4">
    <source>
        <dbReference type="Proteomes" id="UP001195769"/>
    </source>
</evidence>
<evidence type="ECO:0000256" key="1">
    <source>
        <dbReference type="SAM" id="SignalP"/>
    </source>
</evidence>
<evidence type="ECO:0000259" key="2">
    <source>
        <dbReference type="Pfam" id="PF16787"/>
    </source>
</evidence>
<dbReference type="RefSeq" id="XP_041221700.1">
    <property type="nucleotide sequence ID" value="XM_041367725.1"/>
</dbReference>
<dbReference type="AlphaFoldDB" id="A0AAD4DXX0"/>
<dbReference type="EMBL" id="JABBWK010000058">
    <property type="protein sequence ID" value="KAG1896124.1"/>
    <property type="molecule type" value="Genomic_DNA"/>
</dbReference>
<dbReference type="GO" id="GO:0003677">
    <property type="term" value="F:DNA binding"/>
    <property type="evidence" value="ECO:0007669"/>
    <property type="project" value="InterPro"/>
</dbReference>
<keyword evidence="4" id="KW-1185">Reference proteome</keyword>
<dbReference type="Pfam" id="PF16787">
    <property type="entry name" value="NDC10_II"/>
    <property type="match status" value="1"/>
</dbReference>
<protein>
    <recommendedName>
        <fullName evidence="2">Ndc10 domain-containing protein</fullName>
    </recommendedName>
</protein>
<comment type="caution">
    <text evidence="3">The sequence shown here is derived from an EMBL/GenBank/DDBJ whole genome shotgun (WGS) entry which is preliminary data.</text>
</comment>
<reference evidence="3" key="1">
    <citation type="journal article" date="2020" name="New Phytol.">
        <title>Comparative genomics reveals dynamic genome evolution in host specialist ectomycorrhizal fungi.</title>
        <authorList>
            <person name="Lofgren L.A."/>
            <person name="Nguyen N.H."/>
            <person name="Vilgalys R."/>
            <person name="Ruytinx J."/>
            <person name="Liao H.L."/>
            <person name="Branco S."/>
            <person name="Kuo A."/>
            <person name="LaButti K."/>
            <person name="Lipzen A."/>
            <person name="Andreopoulos W."/>
            <person name="Pangilinan J."/>
            <person name="Riley R."/>
            <person name="Hundley H."/>
            <person name="Na H."/>
            <person name="Barry K."/>
            <person name="Grigoriev I.V."/>
            <person name="Stajich J.E."/>
            <person name="Kennedy P.G."/>
        </authorList>
    </citation>
    <scope>NUCLEOTIDE SEQUENCE</scope>
    <source>
        <strain evidence="3">FC203</strain>
    </source>
</reference>
<name>A0AAD4DXX0_9AGAM</name>
<dbReference type="InterPro" id="IPR031872">
    <property type="entry name" value="NDC10_II"/>
</dbReference>
<gene>
    <name evidence="3" type="ORF">F5891DRAFT_1193354</name>
</gene>
<organism evidence="3 4">
    <name type="scientific">Suillus fuscotomentosus</name>
    <dbReference type="NCBI Taxonomy" id="1912939"/>
    <lineage>
        <taxon>Eukaryota</taxon>
        <taxon>Fungi</taxon>
        <taxon>Dikarya</taxon>
        <taxon>Basidiomycota</taxon>
        <taxon>Agaricomycotina</taxon>
        <taxon>Agaricomycetes</taxon>
        <taxon>Agaricomycetidae</taxon>
        <taxon>Boletales</taxon>
        <taxon>Suillineae</taxon>
        <taxon>Suillaceae</taxon>
        <taxon>Suillus</taxon>
    </lineage>
</organism>
<sequence>MNLTFVLQLQAVCALAGFYVGEQYSVPWATTDVPAELQMQIFPFVEDALANLRQAPDTNYGTINFLELLQLLRGYFWQVIAAIHESFPDSAPLKRLQVIQSSEAKMFLQQWPRAREALEATAQSDLAISSSFGEAATQSAFVSLANSQRQSDTTINTILSHCNWLL</sequence>
<feature type="signal peptide" evidence="1">
    <location>
        <begin position="1"/>
        <end position="21"/>
    </location>
</feature>
<dbReference type="Proteomes" id="UP001195769">
    <property type="component" value="Unassembled WGS sequence"/>
</dbReference>
<proteinExistence type="predicted"/>